<accession>A0A170QDR8</accession>
<evidence type="ECO:0000256" key="1">
    <source>
        <dbReference type="SAM" id="Phobius"/>
    </source>
</evidence>
<protein>
    <recommendedName>
        <fullName evidence="2">Pyrrolo-quinoline quinone repeat domain-containing protein</fullName>
    </recommendedName>
</protein>
<feature type="domain" description="Pyrrolo-quinoline quinone repeat" evidence="2">
    <location>
        <begin position="210"/>
        <end position="332"/>
    </location>
</feature>
<name>A0A170QDR8_9ZZZZ</name>
<dbReference type="EMBL" id="FAXC01000489">
    <property type="protein sequence ID" value="CUV10761.1"/>
    <property type="molecule type" value="Genomic_DNA"/>
</dbReference>
<keyword evidence="1" id="KW-0472">Membrane</keyword>
<feature type="transmembrane region" description="Helical" evidence="1">
    <location>
        <begin position="7"/>
        <end position="25"/>
    </location>
</feature>
<organism evidence="3">
    <name type="scientific">hydrothermal vent metagenome</name>
    <dbReference type="NCBI Taxonomy" id="652676"/>
    <lineage>
        <taxon>unclassified sequences</taxon>
        <taxon>metagenomes</taxon>
        <taxon>ecological metagenomes</taxon>
    </lineage>
</organism>
<sequence length="362" mass="41771">MIYRLAYLFHIVMLWILIIGCYGSVQLNNDVEFYRNQKPTNLNHPALQWNRKMKNPIKGLITVNDSLALVWTHRSGVMILNLNNGKKEGSVWTPPMGGHITDLTVSKDGQLFAYVSMKNKVIGAYDIRKGKHIWKRNADNLIKNKPLILSDSIMVVGLRSGIKLFNLNNGEIIKEKLNRLGVIKLFPTSLERFLMVTDSGFLQCYDYQLSKIWSQTLSLNFESNINVDQDRIFIGPGRDTLWVLDEETGNIQNSIQFINGLEFTVQDNDLFFLYRDGLLKRTSLNKRTFWVSDFELGIPGESFFHTDENIFVPFAKGAVINVNMNTGTEIWRSDSLQRLTGFWQAGLGFLMQDIKYQMQYYR</sequence>
<dbReference type="InterPro" id="IPR015943">
    <property type="entry name" value="WD40/YVTN_repeat-like_dom_sf"/>
</dbReference>
<evidence type="ECO:0000259" key="2">
    <source>
        <dbReference type="Pfam" id="PF13360"/>
    </source>
</evidence>
<reference evidence="3" key="1">
    <citation type="submission" date="2015-10" db="EMBL/GenBank/DDBJ databases">
        <authorList>
            <person name="Gilbert D.G."/>
        </authorList>
    </citation>
    <scope>NUCLEOTIDE SEQUENCE</scope>
</reference>
<dbReference type="Pfam" id="PF13360">
    <property type="entry name" value="PQQ_2"/>
    <property type="match status" value="1"/>
</dbReference>
<dbReference type="AlphaFoldDB" id="A0A170QDR8"/>
<proteinExistence type="predicted"/>
<keyword evidence="1" id="KW-0812">Transmembrane</keyword>
<evidence type="ECO:0000313" key="3">
    <source>
        <dbReference type="EMBL" id="CUV10761.1"/>
    </source>
</evidence>
<gene>
    <name evidence="3" type="ORF">MGWOODY_Mmi213</name>
</gene>
<dbReference type="PROSITE" id="PS51257">
    <property type="entry name" value="PROKAR_LIPOPROTEIN"/>
    <property type="match status" value="1"/>
</dbReference>
<dbReference type="Gene3D" id="2.130.10.10">
    <property type="entry name" value="YVTN repeat-like/Quinoprotein amine dehydrogenase"/>
    <property type="match status" value="2"/>
</dbReference>
<keyword evidence="1" id="KW-1133">Transmembrane helix</keyword>
<dbReference type="InterPro" id="IPR002372">
    <property type="entry name" value="PQQ_rpt_dom"/>
</dbReference>
<dbReference type="SUPFAM" id="SSF69322">
    <property type="entry name" value="Tricorn protease domain 2"/>
    <property type="match status" value="1"/>
</dbReference>